<dbReference type="Gene3D" id="3.40.630.30">
    <property type="match status" value="1"/>
</dbReference>
<dbReference type="PANTHER" id="PTHR43415">
    <property type="entry name" value="SPERMIDINE N(1)-ACETYLTRANSFERASE"/>
    <property type="match status" value="1"/>
</dbReference>
<accession>X1RBI4</accession>
<dbReference type="GO" id="GO:0016747">
    <property type="term" value="F:acyltransferase activity, transferring groups other than amino-acyl groups"/>
    <property type="evidence" value="ECO:0007669"/>
    <property type="project" value="InterPro"/>
</dbReference>
<feature type="domain" description="N-acetyltransferase" evidence="1">
    <location>
        <begin position="20"/>
        <end position="143"/>
    </location>
</feature>
<reference evidence="2" key="1">
    <citation type="journal article" date="2014" name="Front. Microbiol.">
        <title>High frequency of phylogenetically diverse reductive dehalogenase-homologous genes in deep subseafloor sedimentary metagenomes.</title>
        <authorList>
            <person name="Kawai M."/>
            <person name="Futagami T."/>
            <person name="Toyoda A."/>
            <person name="Takaki Y."/>
            <person name="Nishi S."/>
            <person name="Hori S."/>
            <person name="Arai W."/>
            <person name="Tsubouchi T."/>
            <person name="Morono Y."/>
            <person name="Uchiyama I."/>
            <person name="Ito T."/>
            <person name="Fujiyama A."/>
            <person name="Inagaki F."/>
            <person name="Takami H."/>
        </authorList>
    </citation>
    <scope>NUCLEOTIDE SEQUENCE</scope>
    <source>
        <strain evidence="2">Expedition CK06-06</strain>
    </source>
</reference>
<dbReference type="InterPro" id="IPR000182">
    <property type="entry name" value="GNAT_dom"/>
</dbReference>
<evidence type="ECO:0000313" key="2">
    <source>
        <dbReference type="EMBL" id="GAI78107.1"/>
    </source>
</evidence>
<dbReference type="PANTHER" id="PTHR43415:SF3">
    <property type="entry name" value="GNAT-FAMILY ACETYLTRANSFERASE"/>
    <property type="match status" value="1"/>
</dbReference>
<dbReference type="EMBL" id="BARW01011903">
    <property type="protein sequence ID" value="GAI78107.1"/>
    <property type="molecule type" value="Genomic_DNA"/>
</dbReference>
<proteinExistence type="predicted"/>
<name>X1RBI4_9ZZZZ</name>
<dbReference type="SUPFAM" id="SSF55729">
    <property type="entry name" value="Acyl-CoA N-acyltransferases (Nat)"/>
    <property type="match status" value="1"/>
</dbReference>
<dbReference type="CDD" id="cd04301">
    <property type="entry name" value="NAT_SF"/>
    <property type="match status" value="1"/>
</dbReference>
<organism evidence="2">
    <name type="scientific">marine sediment metagenome</name>
    <dbReference type="NCBI Taxonomy" id="412755"/>
    <lineage>
        <taxon>unclassified sequences</taxon>
        <taxon>metagenomes</taxon>
        <taxon>ecological metagenomes</taxon>
    </lineage>
</organism>
<evidence type="ECO:0000259" key="1">
    <source>
        <dbReference type="Pfam" id="PF13302"/>
    </source>
</evidence>
<dbReference type="InterPro" id="IPR016181">
    <property type="entry name" value="Acyl_CoA_acyltransferase"/>
</dbReference>
<comment type="caution">
    <text evidence="2">The sequence shown here is derived from an EMBL/GenBank/DDBJ whole genome shotgun (WGS) entry which is preliminary data.</text>
</comment>
<gene>
    <name evidence="2" type="ORF">S12H4_22718</name>
</gene>
<sequence>MIVLMLPNSLKKSPYTGAKIKLRALELSDLSSIMEHWNTYEVRIGLGKYIPESSAQREEWIKAQTQKASKGEGYTFAIETLETKNFLGTCSLNKINNVSRTAFLSVVILNPENHGKGYGTDAVRCLLEVAFRVLNLHRVELHVYSFMKEAMLI</sequence>
<protein>
    <recommendedName>
        <fullName evidence="1">N-acetyltransferase domain-containing protein</fullName>
    </recommendedName>
</protein>
<dbReference type="Pfam" id="PF13302">
    <property type="entry name" value="Acetyltransf_3"/>
    <property type="match status" value="1"/>
</dbReference>
<dbReference type="AlphaFoldDB" id="X1RBI4"/>